<protein>
    <submittedName>
        <fullName evidence="1">Uncharacterized protein</fullName>
    </submittedName>
</protein>
<sequence length="148" mass="17070">MKENSKLNTAGNNEVVKTLENEYAEIIVEPKIITDITLIEVRIYSQDSLRIFETREPGKHDQLTNQSGLIYKFSVKVIPYVMTWDSIMPLCHKTYIKSLQIPMNVEPYIQSIVLKKTVEIISFDQRRELESGFNVEESCDRASLGVIE</sequence>
<proteinExistence type="predicted"/>
<dbReference type="Proteomes" id="UP000292282">
    <property type="component" value="Unassembled WGS sequence"/>
</dbReference>
<dbReference type="OrthoDB" id="2192644at2759"/>
<name>A0A4Q9LQ08_9MICR</name>
<gene>
    <name evidence="1" type="ORF">CWI38_2132p0020</name>
</gene>
<dbReference type="EMBL" id="PITK01002132">
    <property type="protein sequence ID" value="TBU09631.1"/>
    <property type="molecule type" value="Genomic_DNA"/>
</dbReference>
<evidence type="ECO:0000313" key="2">
    <source>
        <dbReference type="Proteomes" id="UP000292282"/>
    </source>
</evidence>
<comment type="caution">
    <text evidence="1">The sequence shown here is derived from an EMBL/GenBank/DDBJ whole genome shotgun (WGS) entry which is preliminary data.</text>
</comment>
<organism evidence="1 2">
    <name type="scientific">Hamiltosporidium tvaerminnensis</name>
    <dbReference type="NCBI Taxonomy" id="1176355"/>
    <lineage>
        <taxon>Eukaryota</taxon>
        <taxon>Fungi</taxon>
        <taxon>Fungi incertae sedis</taxon>
        <taxon>Microsporidia</taxon>
        <taxon>Dubosqiidae</taxon>
        <taxon>Hamiltosporidium</taxon>
    </lineage>
</organism>
<keyword evidence="2" id="KW-1185">Reference proteome</keyword>
<reference evidence="1 2" key="1">
    <citation type="submission" date="2017-12" db="EMBL/GenBank/DDBJ databases">
        <authorList>
            <person name="Pombert J.-F."/>
            <person name="Haag K.L."/>
            <person name="Ebert D."/>
        </authorList>
    </citation>
    <scope>NUCLEOTIDE SEQUENCE [LARGE SCALE GENOMIC DNA]</scope>
    <source>
        <strain evidence="1">IL-G-3</strain>
    </source>
</reference>
<dbReference type="VEuPathDB" id="MicrosporidiaDB:CWI38_2132p0020"/>
<accession>A0A4Q9LQ08</accession>
<dbReference type="AlphaFoldDB" id="A0A4Q9LQ08"/>
<evidence type="ECO:0000313" key="1">
    <source>
        <dbReference type="EMBL" id="TBU09631.1"/>
    </source>
</evidence>